<dbReference type="GO" id="GO:0015627">
    <property type="term" value="C:type II protein secretion system complex"/>
    <property type="evidence" value="ECO:0007669"/>
    <property type="project" value="TreeGrafter"/>
</dbReference>
<gene>
    <name evidence="4" type="ORF">DI551_02905</name>
</gene>
<dbReference type="InterPro" id="IPR001775">
    <property type="entry name" value="GspD/PilQ"/>
</dbReference>
<evidence type="ECO:0000259" key="3">
    <source>
        <dbReference type="Pfam" id="PF13629"/>
    </source>
</evidence>
<dbReference type="EMBL" id="QFQB01000010">
    <property type="protein sequence ID" value="PZQ47728.1"/>
    <property type="molecule type" value="Genomic_DNA"/>
</dbReference>
<feature type="non-terminal residue" evidence="4">
    <location>
        <position position="440"/>
    </location>
</feature>
<dbReference type="PANTHER" id="PTHR30332:SF17">
    <property type="entry name" value="TYPE IV PILIATION SYSTEM PROTEIN DR_0774-RELATED"/>
    <property type="match status" value="1"/>
</dbReference>
<feature type="domain" description="Pilus formation protein N-terminal" evidence="3">
    <location>
        <begin position="45"/>
        <end position="111"/>
    </location>
</feature>
<evidence type="ECO:0000256" key="1">
    <source>
        <dbReference type="RuleBase" id="RU004003"/>
    </source>
</evidence>
<dbReference type="Pfam" id="PF00263">
    <property type="entry name" value="Secretin"/>
    <property type="match status" value="1"/>
</dbReference>
<dbReference type="Proteomes" id="UP000249417">
    <property type="component" value="Unassembled WGS sequence"/>
</dbReference>
<dbReference type="GO" id="GO:0009306">
    <property type="term" value="P:protein secretion"/>
    <property type="evidence" value="ECO:0007669"/>
    <property type="project" value="InterPro"/>
</dbReference>
<protein>
    <submittedName>
        <fullName evidence="4">Phospholipid-binding domain-containing protein</fullName>
    </submittedName>
</protein>
<evidence type="ECO:0000259" key="2">
    <source>
        <dbReference type="Pfam" id="PF00263"/>
    </source>
</evidence>
<dbReference type="PANTHER" id="PTHR30332">
    <property type="entry name" value="PROBABLE GENERAL SECRETION PATHWAY PROTEIN D"/>
    <property type="match status" value="1"/>
</dbReference>
<evidence type="ECO:0000313" key="5">
    <source>
        <dbReference type="Proteomes" id="UP000249417"/>
    </source>
</evidence>
<feature type="domain" description="Type II/III secretion system secretin-like" evidence="2">
    <location>
        <begin position="259"/>
        <end position="421"/>
    </location>
</feature>
<reference evidence="4 5" key="1">
    <citation type="submission" date="2017-08" db="EMBL/GenBank/DDBJ databases">
        <title>Infants hospitalized years apart are colonized by the same room-sourced microbial strains.</title>
        <authorList>
            <person name="Brooks B."/>
            <person name="Olm M.R."/>
            <person name="Firek B.A."/>
            <person name="Baker R."/>
            <person name="Thomas B.C."/>
            <person name="Morowitz M.J."/>
            <person name="Banfield J.F."/>
        </authorList>
    </citation>
    <scope>NUCLEOTIDE SEQUENCE [LARGE SCALE GENOMIC DNA]</scope>
    <source>
        <strain evidence="4">S2_005_002_R2_29</strain>
    </source>
</reference>
<dbReference type="InterPro" id="IPR004846">
    <property type="entry name" value="T2SS/T3SS_dom"/>
</dbReference>
<organism evidence="4 5">
    <name type="scientific">Micavibrio aeruginosavorus</name>
    <dbReference type="NCBI Taxonomy" id="349221"/>
    <lineage>
        <taxon>Bacteria</taxon>
        <taxon>Pseudomonadati</taxon>
        <taxon>Bdellovibrionota</taxon>
        <taxon>Bdellovibrionia</taxon>
        <taxon>Bdellovibrionales</taxon>
        <taxon>Pseudobdellovibrionaceae</taxon>
        <taxon>Micavibrio</taxon>
    </lineage>
</organism>
<dbReference type="Pfam" id="PF13629">
    <property type="entry name" value="T2SS-T3SS_pil_N"/>
    <property type="match status" value="1"/>
</dbReference>
<comment type="similarity">
    <text evidence="1">Belongs to the bacterial secretin family.</text>
</comment>
<comment type="caution">
    <text evidence="4">The sequence shown here is derived from an EMBL/GenBank/DDBJ whole genome shotgun (WGS) entry which is preliminary data.</text>
</comment>
<sequence>MRSSMLKKVIFATVIAAMIGVVPVSYAFADKADLVTKTLEADPILDIMLGKAEMVELKGNVSDVLVANPSIVDVMAVKSNQLYLVGSSLGDTNIMVLDEEGNMLRKINVHVQMDTDKLQNMIKELYPNEDVHVKALTDQVVITGHVSTPATSNSIANLVGQYAGEIQNLDNRPIDEIVVNMLTVAGEQQVMLKVKIVEASRTALKDLGLETEFDGSIGAVGTALTAAQGLGLTAPVRLGVLALNYNSGSFGPMSFLARALEEEGIVNTLAEPNLTAISGEQAGFLAGGEVPIPTELDRNGNLVYEFRPFGVSLNFRPTVMSENRISMEMTTEVSSANYDENLQLQGVTVPTFNVRRADTTVELPSGGTLMIAGLLQSDTVSSLTEIPGVKKIPVVGDLLKSDSFQRNESELVVIITPYLVKPFAQNNAAPMNEPQKMSDA</sequence>
<name>A0A2W5N542_9BACT</name>
<dbReference type="InterPro" id="IPR050810">
    <property type="entry name" value="Bact_Secretion_Sys_Channel"/>
</dbReference>
<dbReference type="PRINTS" id="PR00811">
    <property type="entry name" value="BCTERIALGSPD"/>
</dbReference>
<dbReference type="InterPro" id="IPR032789">
    <property type="entry name" value="T2SS-T3SS_pil_N"/>
</dbReference>
<proteinExistence type="inferred from homology"/>
<dbReference type="AlphaFoldDB" id="A0A2W5N542"/>
<evidence type="ECO:0000313" key="4">
    <source>
        <dbReference type="EMBL" id="PZQ47728.1"/>
    </source>
</evidence>
<accession>A0A2W5N542</accession>